<dbReference type="GO" id="GO:0005509">
    <property type="term" value="F:calcium ion binding"/>
    <property type="evidence" value="ECO:0007669"/>
    <property type="project" value="TreeGrafter"/>
</dbReference>
<feature type="domain" description="SMP-30/Gluconolactonase/LRE-like region" evidence="4">
    <location>
        <begin position="5"/>
        <end position="160"/>
    </location>
</feature>
<dbReference type="InterPro" id="IPR005511">
    <property type="entry name" value="SMP-30"/>
</dbReference>
<dbReference type="SUPFAM" id="SSF63829">
    <property type="entry name" value="Calcium-dependent phosphotriesterase"/>
    <property type="match status" value="1"/>
</dbReference>
<evidence type="ECO:0000259" key="4">
    <source>
        <dbReference type="Pfam" id="PF08450"/>
    </source>
</evidence>
<comment type="cofactor">
    <cofactor evidence="3">
        <name>Zn(2+)</name>
        <dbReference type="ChEBI" id="CHEBI:29105"/>
    </cofactor>
    <text evidence="3">Binds 1 divalent metal cation per subunit.</text>
</comment>
<feature type="binding site" evidence="3">
    <location>
        <position position="91"/>
    </location>
    <ligand>
        <name>a divalent metal cation</name>
        <dbReference type="ChEBI" id="CHEBI:60240"/>
    </ligand>
</feature>
<protein>
    <recommendedName>
        <fullName evidence="4">SMP-30/Gluconolactonase/LRE-like region domain-containing protein</fullName>
    </recommendedName>
</protein>
<dbReference type="Pfam" id="PF08450">
    <property type="entry name" value="SGL"/>
    <property type="match status" value="1"/>
</dbReference>
<evidence type="ECO:0000256" key="3">
    <source>
        <dbReference type="PIRSR" id="PIRSR605511-2"/>
    </source>
</evidence>
<comment type="caution">
    <text evidence="5">The sequence shown here is derived from an EMBL/GenBank/DDBJ whole genome shotgun (WGS) entry which is preliminary data.</text>
</comment>
<dbReference type="Proteomes" id="UP000316199">
    <property type="component" value="Unassembled WGS sequence"/>
</dbReference>
<proteinExistence type="inferred from homology"/>
<feature type="binding site" evidence="3">
    <location>
        <position position="143"/>
    </location>
    <ligand>
        <name>a divalent metal cation</name>
        <dbReference type="ChEBI" id="CHEBI:60240"/>
    </ligand>
</feature>
<evidence type="ECO:0000256" key="2">
    <source>
        <dbReference type="PIRSR" id="PIRSR605511-1"/>
    </source>
</evidence>
<dbReference type="InterPro" id="IPR011042">
    <property type="entry name" value="6-blade_b-propeller_TolB-like"/>
</dbReference>
<feature type="active site" description="Proton donor/acceptor" evidence="2">
    <location>
        <position position="143"/>
    </location>
</feature>
<sequence length="162" mass="17863">MPSAAGILDKKRILVATEADFRVLDLDTGDTEITMKFPEDRHMRSNDGRVHPSGAFWIGTMAKDDKGGVGSIYRYFKGVLSVLIEGVVTPNSICFTQDGTTAYYTDTPRRVIWKLPTDPSTGEIIGEREVHVGMQDDSKGLPDGSIVDAEGNLWNCRWGALR</sequence>
<comment type="similarity">
    <text evidence="1">Belongs to the SMP-30/CGR1 family.</text>
</comment>
<dbReference type="GO" id="GO:0019853">
    <property type="term" value="P:L-ascorbic acid biosynthetic process"/>
    <property type="evidence" value="ECO:0007669"/>
    <property type="project" value="TreeGrafter"/>
</dbReference>
<reference evidence="5 6" key="1">
    <citation type="submission" date="2019-02" db="EMBL/GenBank/DDBJ databases">
        <title>Prokaryotic population dynamics and viral predation in marine succession experiment using metagenomics: the confinement effect.</title>
        <authorList>
            <person name="Haro-Moreno J.M."/>
            <person name="Rodriguez-Valera F."/>
            <person name="Lopez-Perez M."/>
        </authorList>
    </citation>
    <scope>NUCLEOTIDE SEQUENCE [LARGE SCALE GENOMIC DNA]</scope>
    <source>
        <strain evidence="5">MED-G157</strain>
    </source>
</reference>
<keyword evidence="3" id="KW-0479">Metal-binding</keyword>
<gene>
    <name evidence="5" type="ORF">EVA68_01845</name>
</gene>
<feature type="binding site" evidence="3">
    <location>
        <position position="64"/>
    </location>
    <ligand>
        <name>substrate</name>
    </ligand>
</feature>
<evidence type="ECO:0000313" key="5">
    <source>
        <dbReference type="EMBL" id="RZO77356.1"/>
    </source>
</evidence>
<dbReference type="GO" id="GO:0004341">
    <property type="term" value="F:gluconolactonase activity"/>
    <property type="evidence" value="ECO:0007669"/>
    <property type="project" value="TreeGrafter"/>
</dbReference>
<dbReference type="InterPro" id="IPR013658">
    <property type="entry name" value="SGL"/>
</dbReference>
<dbReference type="Gene3D" id="2.120.10.30">
    <property type="entry name" value="TolB, C-terminal domain"/>
    <property type="match status" value="1"/>
</dbReference>
<keyword evidence="3" id="KW-0862">Zinc</keyword>
<dbReference type="EMBL" id="SHAG01000003">
    <property type="protein sequence ID" value="RZO77356.1"/>
    <property type="molecule type" value="Genomic_DNA"/>
</dbReference>
<evidence type="ECO:0000313" key="6">
    <source>
        <dbReference type="Proteomes" id="UP000316199"/>
    </source>
</evidence>
<organism evidence="5 6">
    <name type="scientific">OM182 bacterium</name>
    <dbReference type="NCBI Taxonomy" id="2510334"/>
    <lineage>
        <taxon>Bacteria</taxon>
        <taxon>Pseudomonadati</taxon>
        <taxon>Pseudomonadota</taxon>
        <taxon>Gammaproteobacteria</taxon>
        <taxon>OMG group</taxon>
        <taxon>OM182 clade</taxon>
    </lineage>
</organism>
<dbReference type="PANTHER" id="PTHR10907">
    <property type="entry name" value="REGUCALCIN"/>
    <property type="match status" value="1"/>
</dbReference>
<accession>A0A520S4I1</accession>
<dbReference type="PANTHER" id="PTHR10907:SF47">
    <property type="entry name" value="REGUCALCIN"/>
    <property type="match status" value="1"/>
</dbReference>
<name>A0A520S4I1_9GAMM</name>
<feature type="binding site" evidence="3">
    <location>
        <position position="44"/>
    </location>
    <ligand>
        <name>substrate</name>
    </ligand>
</feature>
<dbReference type="PRINTS" id="PR01790">
    <property type="entry name" value="SMP30FAMILY"/>
</dbReference>
<evidence type="ECO:0000256" key="1">
    <source>
        <dbReference type="ARBA" id="ARBA00008853"/>
    </source>
</evidence>
<feature type="binding site" evidence="3">
    <location>
        <position position="46"/>
    </location>
    <ligand>
        <name>substrate</name>
    </ligand>
</feature>
<dbReference type="AlphaFoldDB" id="A0A520S4I1"/>